<keyword evidence="2" id="KW-0812">Transmembrane</keyword>
<keyword evidence="4" id="KW-1185">Reference proteome</keyword>
<proteinExistence type="predicted"/>
<dbReference type="Proteomes" id="UP001240447">
    <property type="component" value="Unassembled WGS sequence"/>
</dbReference>
<keyword evidence="2" id="KW-1133">Transmembrane helix</keyword>
<dbReference type="EMBL" id="JAUSQM010000001">
    <property type="protein sequence ID" value="MDP9820874.1"/>
    <property type="molecule type" value="Genomic_DNA"/>
</dbReference>
<accession>A0ABT9NKX8</accession>
<protein>
    <submittedName>
        <fullName evidence="3">Vacuolar-type H+-ATPase subunit I/STV1</fullName>
    </submittedName>
</protein>
<organism evidence="3 4">
    <name type="scientific">Nocardioides massiliensis</name>
    <dbReference type="NCBI Taxonomy" id="1325935"/>
    <lineage>
        <taxon>Bacteria</taxon>
        <taxon>Bacillati</taxon>
        <taxon>Actinomycetota</taxon>
        <taxon>Actinomycetes</taxon>
        <taxon>Propionibacteriales</taxon>
        <taxon>Nocardioidaceae</taxon>
        <taxon>Nocardioides</taxon>
    </lineage>
</organism>
<evidence type="ECO:0000313" key="4">
    <source>
        <dbReference type="Proteomes" id="UP001240447"/>
    </source>
</evidence>
<evidence type="ECO:0000313" key="3">
    <source>
        <dbReference type="EMBL" id="MDP9820874.1"/>
    </source>
</evidence>
<evidence type="ECO:0000256" key="1">
    <source>
        <dbReference type="SAM" id="Coils"/>
    </source>
</evidence>
<reference evidence="3 4" key="1">
    <citation type="submission" date="2023-07" db="EMBL/GenBank/DDBJ databases">
        <title>Sequencing the genomes of 1000 actinobacteria strains.</title>
        <authorList>
            <person name="Klenk H.-P."/>
        </authorList>
    </citation>
    <scope>NUCLEOTIDE SEQUENCE [LARGE SCALE GENOMIC DNA]</scope>
    <source>
        <strain evidence="3 4">GD13</strain>
    </source>
</reference>
<feature type="coiled-coil region" evidence="1">
    <location>
        <begin position="119"/>
        <end position="185"/>
    </location>
</feature>
<evidence type="ECO:0000256" key="2">
    <source>
        <dbReference type="SAM" id="Phobius"/>
    </source>
</evidence>
<dbReference type="RefSeq" id="WP_306824805.1">
    <property type="nucleotide sequence ID" value="NZ_JAUSQM010000001.1"/>
</dbReference>
<gene>
    <name evidence="3" type="ORF">J2S59_000683</name>
</gene>
<keyword evidence="1" id="KW-0175">Coiled coil</keyword>
<name>A0ABT9NKX8_9ACTN</name>
<sequence length="225" mass="24227">MASSPRTTARMTPAQRRRQRSVRLTVASALIAVAAVLTVVAVGTQSVVWLNVAAIGAVVLGGVAARIVYAELVVARRAHQADRTAQAKAYRAITEQRVAEQQEFAGVMTERLASSVRTVRELESTLVLAERRVAESEQKASTAQRRANAAEGAVSELREALEARVAELAAKADEVRAHAEQYADEFAGTEEAALYAQQAETIVDLLAWDERTRGAVTTPAVRKHA</sequence>
<feature type="transmembrane region" description="Helical" evidence="2">
    <location>
        <begin position="21"/>
        <end position="42"/>
    </location>
</feature>
<feature type="transmembrane region" description="Helical" evidence="2">
    <location>
        <begin position="48"/>
        <end position="69"/>
    </location>
</feature>
<keyword evidence="2" id="KW-0472">Membrane</keyword>
<comment type="caution">
    <text evidence="3">The sequence shown here is derived from an EMBL/GenBank/DDBJ whole genome shotgun (WGS) entry which is preliminary data.</text>
</comment>